<organism evidence="6 7">
    <name type="scientific">Nocardioides potassii</name>
    <dbReference type="NCBI Taxonomy" id="2911371"/>
    <lineage>
        <taxon>Bacteria</taxon>
        <taxon>Bacillati</taxon>
        <taxon>Actinomycetota</taxon>
        <taxon>Actinomycetes</taxon>
        <taxon>Propionibacteriales</taxon>
        <taxon>Nocardioidaceae</taxon>
        <taxon>Nocardioides</taxon>
    </lineage>
</organism>
<keyword evidence="3" id="KW-0804">Transcription</keyword>
<dbReference type="RefSeq" id="WP_236402928.1">
    <property type="nucleotide sequence ID" value="NZ_JAKJHZ010000009.1"/>
</dbReference>
<evidence type="ECO:0000313" key="6">
    <source>
        <dbReference type="EMBL" id="MCF6378858.1"/>
    </source>
</evidence>
<sequence>MDDDAPRRQYDASGRRAAAERRREHVAGVAARLFAQHGWNGTTVALVAAEAGVSVELVTKSFDGKGGLFMAAFRSVGFGRRGTLQQAFEALHLEDEPDVEVRLDRFVEFASSIAVPMGPLVWVLAQGAEQDPLMGELVRSAQAGHAVVCEELVRLLATGTPAPDAVDEVYLLTRAETYQTLAEHRGWTPERYTAWLRRSLRAAVDGWGAGPV</sequence>
<feature type="DNA-binding region" description="H-T-H motif" evidence="4">
    <location>
        <begin position="43"/>
        <end position="62"/>
    </location>
</feature>
<evidence type="ECO:0000259" key="5">
    <source>
        <dbReference type="PROSITE" id="PS50977"/>
    </source>
</evidence>
<evidence type="ECO:0000313" key="7">
    <source>
        <dbReference type="Proteomes" id="UP001201161"/>
    </source>
</evidence>
<dbReference type="InterPro" id="IPR050109">
    <property type="entry name" value="HTH-type_TetR-like_transc_reg"/>
</dbReference>
<dbReference type="PANTHER" id="PTHR30055:SF234">
    <property type="entry name" value="HTH-TYPE TRANSCRIPTIONAL REGULATOR BETI"/>
    <property type="match status" value="1"/>
</dbReference>
<keyword evidence="7" id="KW-1185">Reference proteome</keyword>
<keyword evidence="1" id="KW-0805">Transcription regulation</keyword>
<dbReference type="InterPro" id="IPR009057">
    <property type="entry name" value="Homeodomain-like_sf"/>
</dbReference>
<proteinExistence type="predicted"/>
<dbReference type="EMBL" id="JAKJHZ010000009">
    <property type="protein sequence ID" value="MCF6378858.1"/>
    <property type="molecule type" value="Genomic_DNA"/>
</dbReference>
<dbReference type="SUPFAM" id="SSF46689">
    <property type="entry name" value="Homeodomain-like"/>
    <property type="match status" value="1"/>
</dbReference>
<dbReference type="PROSITE" id="PS50977">
    <property type="entry name" value="HTH_TETR_2"/>
    <property type="match status" value="1"/>
</dbReference>
<comment type="caution">
    <text evidence="6">The sequence shown here is derived from an EMBL/GenBank/DDBJ whole genome shotgun (WGS) entry which is preliminary data.</text>
</comment>
<dbReference type="PANTHER" id="PTHR30055">
    <property type="entry name" value="HTH-TYPE TRANSCRIPTIONAL REGULATOR RUTR"/>
    <property type="match status" value="1"/>
</dbReference>
<protein>
    <submittedName>
        <fullName evidence="6">TetR/AcrR family transcriptional regulator</fullName>
    </submittedName>
</protein>
<feature type="domain" description="HTH tetR-type" evidence="5">
    <location>
        <begin position="20"/>
        <end position="80"/>
    </location>
</feature>
<evidence type="ECO:0000256" key="3">
    <source>
        <dbReference type="ARBA" id="ARBA00023163"/>
    </source>
</evidence>
<gene>
    <name evidence="6" type="ORF">L2K70_14680</name>
</gene>
<reference evidence="6 7" key="1">
    <citation type="submission" date="2022-01" db="EMBL/GenBank/DDBJ databases">
        <title>Nocardioides sp. nov., an actinomycete isolated from mining soil.</title>
        <authorList>
            <person name="Liu L."/>
        </authorList>
    </citation>
    <scope>NUCLEOTIDE SEQUENCE [LARGE SCALE GENOMIC DNA]</scope>
    <source>
        <strain evidence="6 7">KLBMP 9356</strain>
    </source>
</reference>
<dbReference type="Gene3D" id="1.10.357.10">
    <property type="entry name" value="Tetracycline Repressor, domain 2"/>
    <property type="match status" value="1"/>
</dbReference>
<evidence type="ECO:0000256" key="2">
    <source>
        <dbReference type="ARBA" id="ARBA00023125"/>
    </source>
</evidence>
<keyword evidence="2 4" id="KW-0238">DNA-binding</keyword>
<dbReference type="Pfam" id="PF00440">
    <property type="entry name" value="TetR_N"/>
    <property type="match status" value="1"/>
</dbReference>
<accession>A0ABS9HFH5</accession>
<evidence type="ECO:0000256" key="1">
    <source>
        <dbReference type="ARBA" id="ARBA00023015"/>
    </source>
</evidence>
<name>A0ABS9HFH5_9ACTN</name>
<dbReference type="Proteomes" id="UP001201161">
    <property type="component" value="Unassembled WGS sequence"/>
</dbReference>
<dbReference type="InterPro" id="IPR001647">
    <property type="entry name" value="HTH_TetR"/>
</dbReference>
<evidence type="ECO:0000256" key="4">
    <source>
        <dbReference type="PROSITE-ProRule" id="PRU00335"/>
    </source>
</evidence>